<sequence>RPPTSLLLQLFVFIEQAQNLMENNNSKNNKVKSERPIHKIKSINQLEELDKIASRAKKRYTIQQITRSALIYSALL</sequence>
<evidence type="ECO:0000313" key="1">
    <source>
        <dbReference type="Proteomes" id="UP000887569"/>
    </source>
</evidence>
<keyword evidence="1" id="KW-1185">Reference proteome</keyword>
<dbReference type="AlphaFoldDB" id="A0A915BBG8"/>
<evidence type="ECO:0000313" key="2">
    <source>
        <dbReference type="WBParaSite" id="PgR033_g018_t01"/>
    </source>
</evidence>
<dbReference type="WBParaSite" id="PgR033_g018_t01">
    <property type="protein sequence ID" value="PgR033_g018_t01"/>
    <property type="gene ID" value="PgR033_g018"/>
</dbReference>
<protein>
    <submittedName>
        <fullName evidence="2">Uncharacterized protein</fullName>
    </submittedName>
</protein>
<organism evidence="1 2">
    <name type="scientific">Parascaris univalens</name>
    <name type="common">Nematode worm</name>
    <dbReference type="NCBI Taxonomy" id="6257"/>
    <lineage>
        <taxon>Eukaryota</taxon>
        <taxon>Metazoa</taxon>
        <taxon>Ecdysozoa</taxon>
        <taxon>Nematoda</taxon>
        <taxon>Chromadorea</taxon>
        <taxon>Rhabditida</taxon>
        <taxon>Spirurina</taxon>
        <taxon>Ascaridomorpha</taxon>
        <taxon>Ascaridoidea</taxon>
        <taxon>Ascarididae</taxon>
        <taxon>Parascaris</taxon>
    </lineage>
</organism>
<name>A0A915BBG8_PARUN</name>
<accession>A0A915BBG8</accession>
<proteinExistence type="predicted"/>
<reference evidence="2" key="1">
    <citation type="submission" date="2022-11" db="UniProtKB">
        <authorList>
            <consortium name="WormBaseParasite"/>
        </authorList>
    </citation>
    <scope>IDENTIFICATION</scope>
</reference>
<dbReference type="Proteomes" id="UP000887569">
    <property type="component" value="Unplaced"/>
</dbReference>